<organism evidence="1 2">
    <name type="scientific">Pyrobaculum aerophilum</name>
    <dbReference type="NCBI Taxonomy" id="13773"/>
    <lineage>
        <taxon>Archaea</taxon>
        <taxon>Thermoproteota</taxon>
        <taxon>Thermoprotei</taxon>
        <taxon>Thermoproteales</taxon>
        <taxon>Thermoproteaceae</taxon>
        <taxon>Pyrobaculum</taxon>
    </lineage>
</organism>
<reference evidence="1 2" key="1">
    <citation type="submission" date="2017-07" db="EMBL/GenBank/DDBJ databases">
        <title>Draft genome sequence of aerobic hyperthermophilic archaea, Pyrobaculum aerophilum YKB31 and YKB32.</title>
        <authorList>
            <person name="Mochizuki T."/>
            <person name="Berliner A.J."/>
            <person name="Yoshida-Takashima Y."/>
            <person name="Takaki Y."/>
            <person name="Nunoura T."/>
            <person name="Takai K."/>
        </authorList>
    </citation>
    <scope>NUCLEOTIDE SEQUENCE [LARGE SCALE GENOMIC DNA]</scope>
    <source>
        <strain evidence="1 2">YKB32</strain>
    </source>
</reference>
<evidence type="ECO:0000313" key="1">
    <source>
        <dbReference type="EMBL" id="RFA98390.1"/>
    </source>
</evidence>
<gene>
    <name evidence="1" type="ORF">CGL52_07550</name>
</gene>
<evidence type="ECO:0000313" key="2">
    <source>
        <dbReference type="Proteomes" id="UP000256877"/>
    </source>
</evidence>
<sequence>MAQKTLCLGPKCAFGPNSSSLFRCGKKALKPTIRGNKIVFWCTWLNDECIGAKCQYAYCEARAMTPEGYCTYKAPGEEEAGKRDILAEVKKMEKEVIKLIEAVAAVKTAYEVHR</sequence>
<proteinExistence type="predicted"/>
<dbReference type="AlphaFoldDB" id="A0A371R3P1"/>
<feature type="non-terminal residue" evidence="1">
    <location>
        <position position="114"/>
    </location>
</feature>
<comment type="caution">
    <text evidence="1">The sequence shown here is derived from an EMBL/GenBank/DDBJ whole genome shotgun (WGS) entry which is preliminary data.</text>
</comment>
<name>A0A371R3P1_9CREN</name>
<dbReference type="EMBL" id="NMUF01000018">
    <property type="protein sequence ID" value="RFA98390.1"/>
    <property type="molecule type" value="Genomic_DNA"/>
</dbReference>
<dbReference type="Proteomes" id="UP000256877">
    <property type="component" value="Unassembled WGS sequence"/>
</dbReference>
<accession>A0A371R3P1</accession>
<protein>
    <submittedName>
        <fullName evidence="1">Uncharacterized protein</fullName>
    </submittedName>
</protein>